<evidence type="ECO:0000256" key="4">
    <source>
        <dbReference type="ARBA" id="ARBA00023157"/>
    </source>
</evidence>
<comment type="subcellular location">
    <subcellularLocation>
        <location evidence="5">Secreted</location>
        <location evidence="5">Cell wall</location>
    </subcellularLocation>
</comment>
<keyword evidence="2 5" id="KW-0964">Secreted</keyword>
<dbReference type="PROSITE" id="PS00956">
    <property type="entry name" value="HYDROPHOBIN"/>
    <property type="match status" value="1"/>
</dbReference>
<keyword evidence="4 5" id="KW-1015">Disulfide bond</keyword>
<protein>
    <recommendedName>
        <fullName evidence="5">Hydrophobin</fullName>
    </recommendedName>
</protein>
<feature type="chain" id="PRO_5013985339" description="Hydrophobin" evidence="5">
    <location>
        <begin position="19"/>
        <end position="163"/>
    </location>
</feature>
<evidence type="ECO:0000256" key="1">
    <source>
        <dbReference type="ARBA" id="ARBA00010446"/>
    </source>
</evidence>
<dbReference type="SMR" id="A0A2I1D8W1"/>
<gene>
    <name evidence="6" type="ORF">P168DRAFT_302672</name>
</gene>
<organism evidence="6 7">
    <name type="scientific">Aspergillus campestris (strain IBT 28561)</name>
    <dbReference type="NCBI Taxonomy" id="1392248"/>
    <lineage>
        <taxon>Eukaryota</taxon>
        <taxon>Fungi</taxon>
        <taxon>Dikarya</taxon>
        <taxon>Ascomycota</taxon>
        <taxon>Pezizomycotina</taxon>
        <taxon>Eurotiomycetes</taxon>
        <taxon>Eurotiomycetidae</taxon>
        <taxon>Eurotiales</taxon>
        <taxon>Aspergillaceae</taxon>
        <taxon>Aspergillus</taxon>
        <taxon>Aspergillus subgen. Circumdati</taxon>
    </lineage>
</organism>
<evidence type="ECO:0000313" key="7">
    <source>
        <dbReference type="Proteomes" id="UP000234254"/>
    </source>
</evidence>
<dbReference type="RefSeq" id="XP_024694901.1">
    <property type="nucleotide sequence ID" value="XM_024838682.1"/>
</dbReference>
<keyword evidence="3 5" id="KW-0732">Signal</keyword>
<dbReference type="InterPro" id="IPR001338">
    <property type="entry name" value="Class_I_Hydrophobin"/>
</dbReference>
<dbReference type="Pfam" id="PF01185">
    <property type="entry name" value="Hydrophobin"/>
    <property type="match status" value="1"/>
</dbReference>
<keyword evidence="5" id="KW-0134">Cell wall</keyword>
<dbReference type="GeneID" id="36546206"/>
<sequence>MKFSIASGIALLAATAAALPQPQELADDIQNGNGVNNKGNSQVRFPVPDDMTVEQASAKCGDKAQLSCCNKATYTGDSTKVNDGLLSGALSELLGAGSGSEGLGLFNQCSKLPLQIPIIAIGLQDMLNQKCKQNIACCQDSPADASESLVGLALPCIALGSIL</sequence>
<keyword evidence="7" id="KW-1185">Reference proteome</keyword>
<dbReference type="GO" id="GO:0005199">
    <property type="term" value="F:structural constituent of cell wall"/>
    <property type="evidence" value="ECO:0007669"/>
    <property type="project" value="InterPro"/>
</dbReference>
<accession>A0A2I1D8W1</accession>
<dbReference type="AlphaFoldDB" id="A0A2I1D8W1"/>
<reference evidence="6" key="1">
    <citation type="submission" date="2016-12" db="EMBL/GenBank/DDBJ databases">
        <title>The genomes of Aspergillus section Nigri reveals drivers in fungal speciation.</title>
        <authorList>
            <consortium name="DOE Joint Genome Institute"/>
            <person name="Vesth T.C."/>
            <person name="Nybo J."/>
            <person name="Theobald S."/>
            <person name="Brandl J."/>
            <person name="Frisvad J.C."/>
            <person name="Nielsen K.F."/>
            <person name="Lyhne E.K."/>
            <person name="Kogle M.E."/>
            <person name="Kuo A."/>
            <person name="Riley R."/>
            <person name="Clum A."/>
            <person name="Nolan M."/>
            <person name="Lipzen A."/>
            <person name="Salamov A."/>
            <person name="Henrissat B."/>
            <person name="Wiebenga A."/>
            <person name="De vries R.P."/>
            <person name="Grigoriev I.V."/>
            <person name="Mortensen U.H."/>
            <person name="Andersen M.R."/>
            <person name="Baker S.E."/>
        </authorList>
    </citation>
    <scope>NUCLEOTIDE SEQUENCE</scope>
    <source>
        <strain evidence="6">IBT 28561</strain>
    </source>
</reference>
<dbReference type="OrthoDB" id="4225815at2759"/>
<dbReference type="VEuPathDB" id="FungiDB:P168DRAFT_302672"/>
<dbReference type="EMBL" id="MSFM01000003">
    <property type="protein sequence ID" value="PKY06307.1"/>
    <property type="molecule type" value="Genomic_DNA"/>
</dbReference>
<evidence type="ECO:0000256" key="5">
    <source>
        <dbReference type="RuleBase" id="RU365009"/>
    </source>
</evidence>
<feature type="signal peptide" evidence="5">
    <location>
        <begin position="1"/>
        <end position="18"/>
    </location>
</feature>
<dbReference type="Proteomes" id="UP000234254">
    <property type="component" value="Unassembled WGS sequence"/>
</dbReference>
<comment type="similarity">
    <text evidence="1 5">Belongs to the fungal hydrophobin family.</text>
</comment>
<evidence type="ECO:0000256" key="3">
    <source>
        <dbReference type="ARBA" id="ARBA00022729"/>
    </source>
</evidence>
<dbReference type="GO" id="GO:0009277">
    <property type="term" value="C:fungal-type cell wall"/>
    <property type="evidence" value="ECO:0007669"/>
    <property type="project" value="InterPro"/>
</dbReference>
<comment type="caution">
    <text evidence="6">The sequence shown here is derived from an EMBL/GenBank/DDBJ whole genome shotgun (WGS) entry which is preliminary data.</text>
</comment>
<evidence type="ECO:0000256" key="2">
    <source>
        <dbReference type="ARBA" id="ARBA00022525"/>
    </source>
</evidence>
<dbReference type="SMART" id="SM00075">
    <property type="entry name" value="HYDRO"/>
    <property type="match status" value="1"/>
</dbReference>
<evidence type="ECO:0000313" key="6">
    <source>
        <dbReference type="EMBL" id="PKY06307.1"/>
    </source>
</evidence>
<proteinExistence type="inferred from homology"/>
<name>A0A2I1D8W1_ASPC2</name>
<dbReference type="InterPro" id="IPR019778">
    <property type="entry name" value="Class_I_Hydrophobin_CS"/>
</dbReference>